<reference evidence="1 2" key="1">
    <citation type="submission" date="2015-05" db="EMBL/GenBank/DDBJ databases">
        <title>Photobacterium galathea sp. nov.</title>
        <authorList>
            <person name="Machado H."/>
            <person name="Gram L."/>
        </authorList>
    </citation>
    <scope>NUCLEOTIDE SEQUENCE [LARGE SCALE GENOMIC DNA]</scope>
    <source>
        <strain evidence="1 2">DSM 22954</strain>
    </source>
</reference>
<dbReference type="OrthoDB" id="8455822at2"/>
<dbReference type="AlphaFoldDB" id="A0A0J1JW14"/>
<dbReference type="RefSeq" id="WP_047886839.1">
    <property type="nucleotide sequence ID" value="NZ_CP071325.1"/>
</dbReference>
<comment type="caution">
    <text evidence="1">The sequence shown here is derived from an EMBL/GenBank/DDBJ whole genome shotgun (WGS) entry which is preliminary data.</text>
</comment>
<evidence type="ECO:0008006" key="3">
    <source>
        <dbReference type="Google" id="ProtNLM"/>
    </source>
</evidence>
<dbReference type="Proteomes" id="UP000035909">
    <property type="component" value="Unassembled WGS sequence"/>
</dbReference>
<dbReference type="PATRIC" id="fig|320778.3.peg.4114"/>
<gene>
    <name evidence="1" type="ORF">ABT57_18960</name>
</gene>
<evidence type="ECO:0000313" key="1">
    <source>
        <dbReference type="EMBL" id="KLV06492.1"/>
    </source>
</evidence>
<keyword evidence="2" id="KW-1185">Reference proteome</keyword>
<proteinExistence type="predicted"/>
<dbReference type="PANTHER" id="PTHR40691:SF3">
    <property type="entry name" value="(NA+)-NQR MATURATION NQRM"/>
    <property type="match status" value="1"/>
</dbReference>
<sequence>MTYLLTVLIFLVVIGAMAIGWIVKKKTIQGSCGGLANVGIEKECDCDSPCDEHKLYQIQEPGAATSRSPDRG</sequence>
<dbReference type="STRING" id="320778.ABT57_18960"/>
<protein>
    <recommendedName>
        <fullName evidence="3">(Na+)-NQR maturation NqrM</fullName>
    </recommendedName>
</protein>
<dbReference type="EMBL" id="LDOU01000021">
    <property type="protein sequence ID" value="KLV06492.1"/>
    <property type="molecule type" value="Genomic_DNA"/>
</dbReference>
<accession>A0A0J1JW14</accession>
<dbReference type="PANTHER" id="PTHR40691">
    <property type="entry name" value="(NA+)-NQR MATURATION NQRM"/>
    <property type="match status" value="1"/>
</dbReference>
<evidence type="ECO:0000313" key="2">
    <source>
        <dbReference type="Proteomes" id="UP000035909"/>
    </source>
</evidence>
<organism evidence="1 2">
    <name type="scientific">Photobacterium ganghwense</name>
    <dbReference type="NCBI Taxonomy" id="320778"/>
    <lineage>
        <taxon>Bacteria</taxon>
        <taxon>Pseudomonadati</taxon>
        <taxon>Pseudomonadota</taxon>
        <taxon>Gammaproteobacteria</taxon>
        <taxon>Vibrionales</taxon>
        <taxon>Vibrionaceae</taxon>
        <taxon>Photobacterium</taxon>
    </lineage>
</organism>
<dbReference type="InterPro" id="IPR007495">
    <property type="entry name" value="NqrM"/>
</dbReference>
<name>A0A0J1JW14_9GAMM</name>
<dbReference type="Pfam" id="PF04400">
    <property type="entry name" value="NqrM"/>
    <property type="match status" value="1"/>
</dbReference>